<dbReference type="Pfam" id="PF08265">
    <property type="entry name" value="YL1_C"/>
    <property type="match status" value="1"/>
</dbReference>
<dbReference type="AlphaFoldDB" id="Q29FN0"/>
<dbReference type="GO" id="GO:0006338">
    <property type="term" value="P:chromatin remodeling"/>
    <property type="evidence" value="ECO:0007669"/>
    <property type="project" value="InterPro"/>
</dbReference>
<evidence type="ECO:0000256" key="4">
    <source>
        <dbReference type="ARBA" id="ARBA00023242"/>
    </source>
</evidence>
<dbReference type="ExpressionAtlas" id="Q29FN0">
    <property type="expression patterns" value="baseline"/>
</dbReference>
<dbReference type="InParanoid" id="Q29FN0"/>
<dbReference type="KEGG" id="dpo:4814218"/>
<accession>A0A6I8UES0</accession>
<keyword evidence="6" id="KW-1185">Reference proteome</keyword>
<dbReference type="GO" id="GO:0031011">
    <property type="term" value="C:Ino80 complex"/>
    <property type="evidence" value="ECO:0007669"/>
    <property type="project" value="InterPro"/>
</dbReference>
<gene>
    <name evidence="7" type="primary">LOC4814218</name>
</gene>
<dbReference type="PANTHER" id="PTHR31200:SF1">
    <property type="entry name" value="INO80 COMPLEX SUBUNIT C"/>
    <property type="match status" value="1"/>
</dbReference>
<dbReference type="FunCoup" id="Q29FN0">
    <property type="interactions" value="16"/>
</dbReference>
<keyword evidence="2" id="KW-0805">Transcription regulation</keyword>
<dbReference type="Proteomes" id="UP000001819">
    <property type="component" value="Chromosome X"/>
</dbReference>
<dbReference type="eggNOG" id="KOG4137">
    <property type="taxonomic scope" value="Eukaryota"/>
</dbReference>
<dbReference type="PANTHER" id="PTHR31200">
    <property type="entry name" value="INO80 COMPLEX SUBUNIT C"/>
    <property type="match status" value="1"/>
</dbReference>
<proteinExistence type="predicted"/>
<dbReference type="SMART" id="SM00993">
    <property type="entry name" value="YL1_C"/>
    <property type="match status" value="1"/>
</dbReference>
<protein>
    <submittedName>
        <fullName evidence="7">INO80 complex subunit C</fullName>
    </submittedName>
</protein>
<dbReference type="GeneID" id="4814218"/>
<dbReference type="Bgee" id="FBgn0071791">
    <property type="expression patterns" value="Expressed in female reproductive system and 2 other cell types or tissues"/>
</dbReference>
<evidence type="ECO:0000313" key="6">
    <source>
        <dbReference type="Proteomes" id="UP000001819"/>
    </source>
</evidence>
<dbReference type="RefSeq" id="XP_001354317.3">
    <property type="nucleotide sequence ID" value="XM_001354281.4"/>
</dbReference>
<dbReference type="STRING" id="46245.Q29FN0"/>
<keyword evidence="3" id="KW-0804">Transcription</keyword>
<dbReference type="HOGENOM" id="CLU_071116_4_0_1"/>
<evidence type="ECO:0000256" key="1">
    <source>
        <dbReference type="ARBA" id="ARBA00004123"/>
    </source>
</evidence>
<comment type="subcellular location">
    <subcellularLocation>
        <location evidence="1">Nucleus</location>
    </subcellularLocation>
</comment>
<evidence type="ECO:0000259" key="5">
    <source>
        <dbReference type="SMART" id="SM00993"/>
    </source>
</evidence>
<dbReference type="InterPro" id="IPR013272">
    <property type="entry name" value="Vps72/YL1_C"/>
</dbReference>
<evidence type="ECO:0000256" key="2">
    <source>
        <dbReference type="ARBA" id="ARBA00023015"/>
    </source>
</evidence>
<feature type="domain" description="Vps72/YL1 C-terminal" evidence="5">
    <location>
        <begin position="69"/>
        <end position="98"/>
    </location>
</feature>
<reference evidence="7" key="1">
    <citation type="submission" date="2025-08" db="UniProtKB">
        <authorList>
            <consortium name="RefSeq"/>
        </authorList>
    </citation>
    <scope>IDENTIFICATION</scope>
    <source>
        <strain evidence="7">MV-25-SWS-2005</strain>
        <tissue evidence="7">Whole body</tissue>
    </source>
</reference>
<organism evidence="6 7">
    <name type="scientific">Drosophila pseudoobscura pseudoobscura</name>
    <name type="common">Fruit fly</name>
    <dbReference type="NCBI Taxonomy" id="46245"/>
    <lineage>
        <taxon>Eukaryota</taxon>
        <taxon>Metazoa</taxon>
        <taxon>Ecdysozoa</taxon>
        <taxon>Arthropoda</taxon>
        <taxon>Hexapoda</taxon>
        <taxon>Insecta</taxon>
        <taxon>Pterygota</taxon>
        <taxon>Neoptera</taxon>
        <taxon>Endopterygota</taxon>
        <taxon>Diptera</taxon>
        <taxon>Brachycera</taxon>
        <taxon>Muscomorpha</taxon>
        <taxon>Ephydroidea</taxon>
        <taxon>Drosophilidae</taxon>
        <taxon>Drosophila</taxon>
        <taxon>Sophophora</taxon>
    </lineage>
</organism>
<keyword evidence="4" id="KW-0539">Nucleus</keyword>
<name>Q29FN0_DROPS</name>
<evidence type="ECO:0000313" key="7">
    <source>
        <dbReference type="RefSeq" id="XP_001354317.3"/>
    </source>
</evidence>
<dbReference type="InterPro" id="IPR029525">
    <property type="entry name" value="INO80C/Ies6"/>
</dbReference>
<evidence type="ECO:0000256" key="3">
    <source>
        <dbReference type="ARBA" id="ARBA00023163"/>
    </source>
</evidence>
<sequence>MLSSYLSSMDTKSSQKTRRSFKKPFIFAKNCVYRPMRQISNMERNQKLPVDRPTYFTLNAPPSLVPAKKYSDISGLPAPYMDPHTKLRFANAEEYASMQHMPSDIINRYLSVRGYTSAV</sequence>
<accession>Q29FN0</accession>